<evidence type="ECO:0000256" key="3">
    <source>
        <dbReference type="ARBA" id="ARBA00011489"/>
    </source>
</evidence>
<dbReference type="InterPro" id="IPR006702">
    <property type="entry name" value="CASP_dom"/>
</dbReference>
<name>A0A7J6WQC0_THATH</name>
<dbReference type="GO" id="GO:0005886">
    <property type="term" value="C:plasma membrane"/>
    <property type="evidence" value="ECO:0007669"/>
    <property type="project" value="UniProtKB-SubCell"/>
</dbReference>
<evidence type="ECO:0000259" key="10">
    <source>
        <dbReference type="Pfam" id="PF04535"/>
    </source>
</evidence>
<feature type="transmembrane region" description="Helical" evidence="8">
    <location>
        <begin position="56"/>
        <end position="73"/>
    </location>
</feature>
<comment type="caution">
    <text evidence="11">The sequence shown here is derived from an EMBL/GenBank/DDBJ whole genome shotgun (WGS) entry which is preliminary data.</text>
</comment>
<keyword evidence="7 8" id="KW-0472">Membrane</keyword>
<dbReference type="AlphaFoldDB" id="A0A7J6WQC0"/>
<keyword evidence="6 8" id="KW-1133">Transmembrane helix</keyword>
<dbReference type="PANTHER" id="PTHR33573">
    <property type="entry name" value="CASP-LIKE PROTEIN 4A4"/>
    <property type="match status" value="1"/>
</dbReference>
<evidence type="ECO:0000256" key="6">
    <source>
        <dbReference type="ARBA" id="ARBA00022989"/>
    </source>
</evidence>
<evidence type="ECO:0000313" key="11">
    <source>
        <dbReference type="EMBL" id="KAF5199128.1"/>
    </source>
</evidence>
<accession>A0A7J6WQC0</accession>
<keyword evidence="12" id="KW-1185">Reference proteome</keyword>
<comment type="subcellular location">
    <subcellularLocation>
        <location evidence="1 8">Cell membrane</location>
        <topology evidence="1 8">Multi-pass membrane protein</topology>
    </subcellularLocation>
</comment>
<reference evidence="11 12" key="1">
    <citation type="submission" date="2020-06" db="EMBL/GenBank/DDBJ databases">
        <title>Transcriptomic and genomic resources for Thalictrum thalictroides and T. hernandezii: Facilitating candidate gene discovery in an emerging model plant lineage.</title>
        <authorList>
            <person name="Arias T."/>
            <person name="Riano-Pachon D.M."/>
            <person name="Di Stilio V.S."/>
        </authorList>
    </citation>
    <scope>NUCLEOTIDE SEQUENCE [LARGE SCALE GENOMIC DNA]</scope>
    <source>
        <strain evidence="12">cv. WT478/WT964</strain>
        <tissue evidence="11">Leaves</tissue>
    </source>
</reference>
<evidence type="ECO:0000256" key="9">
    <source>
        <dbReference type="SAM" id="MobiDB-lite"/>
    </source>
</evidence>
<dbReference type="PANTHER" id="PTHR33573:SF57">
    <property type="entry name" value="CASP-LIKE PROTEIN 4B1"/>
    <property type="match status" value="1"/>
</dbReference>
<evidence type="ECO:0000256" key="1">
    <source>
        <dbReference type="ARBA" id="ARBA00004651"/>
    </source>
</evidence>
<dbReference type="Proteomes" id="UP000554482">
    <property type="component" value="Unassembled WGS sequence"/>
</dbReference>
<feature type="compositionally biased region" description="Polar residues" evidence="9">
    <location>
        <begin position="7"/>
        <end position="16"/>
    </location>
</feature>
<keyword evidence="5 8" id="KW-0812">Transmembrane</keyword>
<sequence length="202" mass="22193">MEKTEDTIATNKQVETPATAPPEVVDVEAQSTSSTAGVQSIVRKWKRVDLMKKGSLILRGSALIFSLLSFIIMACNKHGGGGNWMDFDTYEEYRYLLAIAILSTLYTAAQVSRQLHQLLNGKELLSQPTADFLDFFGDQILAYLLISAASTAIPRTNQFREGVDNIFTDSSAASISMAFFAFLALALCAMISAYKLSHQSYI</sequence>
<evidence type="ECO:0000256" key="4">
    <source>
        <dbReference type="ARBA" id="ARBA00022475"/>
    </source>
</evidence>
<evidence type="ECO:0000313" key="12">
    <source>
        <dbReference type="Proteomes" id="UP000554482"/>
    </source>
</evidence>
<evidence type="ECO:0000256" key="7">
    <source>
        <dbReference type="ARBA" id="ARBA00023136"/>
    </source>
</evidence>
<organism evidence="11 12">
    <name type="scientific">Thalictrum thalictroides</name>
    <name type="common">Rue-anemone</name>
    <name type="synonym">Anemone thalictroides</name>
    <dbReference type="NCBI Taxonomy" id="46969"/>
    <lineage>
        <taxon>Eukaryota</taxon>
        <taxon>Viridiplantae</taxon>
        <taxon>Streptophyta</taxon>
        <taxon>Embryophyta</taxon>
        <taxon>Tracheophyta</taxon>
        <taxon>Spermatophyta</taxon>
        <taxon>Magnoliopsida</taxon>
        <taxon>Ranunculales</taxon>
        <taxon>Ranunculaceae</taxon>
        <taxon>Thalictroideae</taxon>
        <taxon>Thalictrum</taxon>
    </lineage>
</organism>
<feature type="transmembrane region" description="Helical" evidence="8">
    <location>
        <begin position="93"/>
        <end position="111"/>
    </location>
</feature>
<proteinExistence type="inferred from homology"/>
<protein>
    <recommendedName>
        <fullName evidence="8">CASP-like protein</fullName>
    </recommendedName>
</protein>
<evidence type="ECO:0000256" key="2">
    <source>
        <dbReference type="ARBA" id="ARBA00007651"/>
    </source>
</evidence>
<comment type="caution">
    <text evidence="8">Lacks conserved residue(s) required for the propagation of feature annotation.</text>
</comment>
<gene>
    <name evidence="11" type="ORF">FRX31_011281</name>
</gene>
<evidence type="ECO:0000256" key="8">
    <source>
        <dbReference type="RuleBase" id="RU361233"/>
    </source>
</evidence>
<evidence type="ECO:0000256" key="5">
    <source>
        <dbReference type="ARBA" id="ARBA00022692"/>
    </source>
</evidence>
<dbReference type="EMBL" id="JABWDY010012385">
    <property type="protein sequence ID" value="KAF5199128.1"/>
    <property type="molecule type" value="Genomic_DNA"/>
</dbReference>
<feature type="region of interest" description="Disordered" evidence="9">
    <location>
        <begin position="1"/>
        <end position="22"/>
    </location>
</feature>
<dbReference type="Pfam" id="PF04535">
    <property type="entry name" value="CASP_dom"/>
    <property type="match status" value="1"/>
</dbReference>
<dbReference type="OrthoDB" id="1924823at2759"/>
<feature type="domain" description="Casparian strip membrane protein" evidence="10">
    <location>
        <begin position="51"/>
        <end position="184"/>
    </location>
</feature>
<comment type="subunit">
    <text evidence="3 8">Homodimer and heterodimers.</text>
</comment>
<comment type="similarity">
    <text evidence="2 8">Belongs to the Casparian strip membrane proteins (CASP) family.</text>
</comment>
<keyword evidence="4 8" id="KW-1003">Cell membrane</keyword>
<feature type="transmembrane region" description="Helical" evidence="8">
    <location>
        <begin position="173"/>
        <end position="194"/>
    </location>
</feature>